<evidence type="ECO:0000313" key="2">
    <source>
        <dbReference type="Proteomes" id="UP000324222"/>
    </source>
</evidence>
<name>A0A5B7FLZ3_PORTR</name>
<organism evidence="1 2">
    <name type="scientific">Portunus trituberculatus</name>
    <name type="common">Swimming crab</name>
    <name type="synonym">Neptunus trituberculatus</name>
    <dbReference type="NCBI Taxonomy" id="210409"/>
    <lineage>
        <taxon>Eukaryota</taxon>
        <taxon>Metazoa</taxon>
        <taxon>Ecdysozoa</taxon>
        <taxon>Arthropoda</taxon>
        <taxon>Crustacea</taxon>
        <taxon>Multicrustacea</taxon>
        <taxon>Malacostraca</taxon>
        <taxon>Eumalacostraca</taxon>
        <taxon>Eucarida</taxon>
        <taxon>Decapoda</taxon>
        <taxon>Pleocyemata</taxon>
        <taxon>Brachyura</taxon>
        <taxon>Eubrachyura</taxon>
        <taxon>Portunoidea</taxon>
        <taxon>Portunidae</taxon>
        <taxon>Portuninae</taxon>
        <taxon>Portunus</taxon>
    </lineage>
</organism>
<comment type="caution">
    <text evidence="1">The sequence shown here is derived from an EMBL/GenBank/DDBJ whole genome shotgun (WGS) entry which is preliminary data.</text>
</comment>
<proteinExistence type="predicted"/>
<accession>A0A5B7FLZ3</accession>
<dbReference type="Proteomes" id="UP000324222">
    <property type="component" value="Unassembled WGS sequence"/>
</dbReference>
<dbReference type="AlphaFoldDB" id="A0A5B7FLZ3"/>
<evidence type="ECO:0000313" key="1">
    <source>
        <dbReference type="EMBL" id="MPC46506.1"/>
    </source>
</evidence>
<gene>
    <name evidence="1" type="ORF">E2C01_040226</name>
</gene>
<sequence length="119" mass="13309">MEQAADKTDTNVLMLQKLVEAVQRVRARVEGSECVAKLHIPRQCGQHQVSLAMKSPNGLACLVSVTHSIQSQSFISLRHNKLNRSDVQDQRDEGYFPVVFNYVGEIVGDGEGREPQEFI</sequence>
<keyword evidence="2" id="KW-1185">Reference proteome</keyword>
<protein>
    <submittedName>
        <fullName evidence="1">Uncharacterized protein</fullName>
    </submittedName>
</protein>
<dbReference type="EMBL" id="VSRR010007241">
    <property type="protein sequence ID" value="MPC46506.1"/>
    <property type="molecule type" value="Genomic_DNA"/>
</dbReference>
<reference evidence="1 2" key="1">
    <citation type="submission" date="2019-05" db="EMBL/GenBank/DDBJ databases">
        <title>Another draft genome of Portunus trituberculatus and its Hox gene families provides insights of decapod evolution.</title>
        <authorList>
            <person name="Jeong J.-H."/>
            <person name="Song I."/>
            <person name="Kim S."/>
            <person name="Choi T."/>
            <person name="Kim D."/>
            <person name="Ryu S."/>
            <person name="Kim W."/>
        </authorList>
    </citation>
    <scope>NUCLEOTIDE SEQUENCE [LARGE SCALE GENOMIC DNA]</scope>
    <source>
        <tissue evidence="1">Muscle</tissue>
    </source>
</reference>